<keyword evidence="8" id="KW-0067">ATP-binding</keyword>
<dbReference type="GO" id="GO:0005524">
    <property type="term" value="F:ATP binding"/>
    <property type="evidence" value="ECO:0007669"/>
    <property type="project" value="UniProtKB-KW"/>
</dbReference>
<evidence type="ECO:0000256" key="2">
    <source>
        <dbReference type="ARBA" id="ARBA00022598"/>
    </source>
</evidence>
<keyword evidence="2 14" id="KW-0436">Ligase</keyword>
<dbReference type="EC" id="6.5.1.1" evidence="1"/>
<dbReference type="NCBIfam" id="NF006701">
    <property type="entry name" value="PRK09247.1"/>
    <property type="match status" value="1"/>
</dbReference>
<dbReference type="Pfam" id="PF04675">
    <property type="entry name" value="DNA_ligase_A_N"/>
    <property type="match status" value="1"/>
</dbReference>
<evidence type="ECO:0000313" key="15">
    <source>
        <dbReference type="Proteomes" id="UP000295455"/>
    </source>
</evidence>
<evidence type="ECO:0000256" key="11">
    <source>
        <dbReference type="ARBA" id="ARBA00023306"/>
    </source>
</evidence>
<evidence type="ECO:0000256" key="4">
    <source>
        <dbReference type="ARBA" id="ARBA00022705"/>
    </source>
</evidence>
<dbReference type="GO" id="GO:0046872">
    <property type="term" value="F:metal ion binding"/>
    <property type="evidence" value="ECO:0007669"/>
    <property type="project" value="UniProtKB-KW"/>
</dbReference>
<sequence length="533" mass="62078">MKNFATLIKQLDSSNKTSVKVEALTAYFCTASPEDKVWTIAILSHRRPPRPVNTTLLRIWANELANIPMWLFEESYHIVGDLAETIALIIPASNQHSDKSLSEFLQEIIQLKKKTDDEKRSYLQKNWLTLNYYERFVFTKLITGSFRIGVSQKLMTRALAKAENLDEDILAYKLMGNWDPNKISFQELVLDEKSSDYLSKPYPFYLAYPIDGEVSNLGNVEDWAVEHKWDGIRSQTIIRDNQLFVWSRGEELVTDKYPEFQSFIHVIPSGTVIDAEILVFANNNIGTFNDLQARIGRKTVSANLLKNNPVILKAYDLLEWQGEDIRNQPYEHRRLLLEALYKNIQHHNIPFHLSERKTCNSWQEVENERMLAREMRSEGLMLKRKDSTYQVGRKKGSWWKWKLEPLVIDAVLTYAMRGSGRRTNLFTDYTFALWQNNENGERELVTFAKAYSGLTDAEFRKVDNFIKKNTIDKFGPVRSVKPQLVFEIGFEGISLSKRHKSGIATRFPRIMRWRQDKKIEEANTIDDLKDMIV</sequence>
<dbReference type="GO" id="GO:0051301">
    <property type="term" value="P:cell division"/>
    <property type="evidence" value="ECO:0007669"/>
    <property type="project" value="UniProtKB-KW"/>
</dbReference>
<dbReference type="CDD" id="cd07897">
    <property type="entry name" value="Adenylation_DNA_ligase_Bac1"/>
    <property type="match status" value="1"/>
</dbReference>
<gene>
    <name evidence="14" type="ORF">EV196_10251</name>
</gene>
<dbReference type="CDD" id="cd07972">
    <property type="entry name" value="OBF_DNA_ligase_Arch_LigB"/>
    <property type="match status" value="1"/>
</dbReference>
<keyword evidence="3" id="KW-0132">Cell division</keyword>
<name>A0A4R1RMJ4_9FLAO</name>
<comment type="catalytic activity">
    <reaction evidence="12">
        <text>ATP + (deoxyribonucleotide)n-3'-hydroxyl + 5'-phospho-(deoxyribonucleotide)m = (deoxyribonucleotide)n+m + AMP + diphosphate.</text>
        <dbReference type="EC" id="6.5.1.1"/>
    </reaction>
</comment>
<keyword evidence="9" id="KW-0233">DNA recombination</keyword>
<keyword evidence="5" id="KW-0479">Metal-binding</keyword>
<dbReference type="NCBIfam" id="TIGR04120">
    <property type="entry name" value="DNA_lig_bact"/>
    <property type="match status" value="1"/>
</dbReference>
<dbReference type="InterPro" id="IPR012308">
    <property type="entry name" value="DNA_ligase_ATP-dep_N"/>
</dbReference>
<dbReference type="Gene3D" id="2.40.50.140">
    <property type="entry name" value="Nucleic acid-binding proteins"/>
    <property type="match status" value="1"/>
</dbReference>
<dbReference type="AlphaFoldDB" id="A0A4R1RMJ4"/>
<dbReference type="OrthoDB" id="9767858at2"/>
<evidence type="ECO:0000256" key="9">
    <source>
        <dbReference type="ARBA" id="ARBA00023172"/>
    </source>
</evidence>
<evidence type="ECO:0000256" key="12">
    <source>
        <dbReference type="ARBA" id="ARBA00034003"/>
    </source>
</evidence>
<dbReference type="GO" id="GO:0003910">
    <property type="term" value="F:DNA ligase (ATP) activity"/>
    <property type="evidence" value="ECO:0007669"/>
    <property type="project" value="UniProtKB-EC"/>
</dbReference>
<protein>
    <recommendedName>
        <fullName evidence="1">DNA ligase (ATP)</fullName>
        <ecNumber evidence="1">6.5.1.1</ecNumber>
    </recommendedName>
</protein>
<dbReference type="InterPro" id="IPR050191">
    <property type="entry name" value="ATP-dep_DNA_ligase"/>
</dbReference>
<evidence type="ECO:0000256" key="3">
    <source>
        <dbReference type="ARBA" id="ARBA00022618"/>
    </source>
</evidence>
<dbReference type="Gene3D" id="1.10.3260.10">
    <property type="entry name" value="DNA ligase, ATP-dependent, N-terminal domain"/>
    <property type="match status" value="1"/>
</dbReference>
<dbReference type="InterPro" id="IPR026333">
    <property type="entry name" value="ATP_dep_DNA_lig_pp_1105_fam"/>
</dbReference>
<dbReference type="SUPFAM" id="SSF50249">
    <property type="entry name" value="Nucleic acid-binding proteins"/>
    <property type="match status" value="1"/>
</dbReference>
<dbReference type="Proteomes" id="UP000295455">
    <property type="component" value="Unassembled WGS sequence"/>
</dbReference>
<keyword evidence="10" id="KW-0234">DNA repair</keyword>
<keyword evidence="4" id="KW-0235">DNA replication</keyword>
<dbReference type="GO" id="GO:0006260">
    <property type="term" value="P:DNA replication"/>
    <property type="evidence" value="ECO:0007669"/>
    <property type="project" value="UniProtKB-KW"/>
</dbReference>
<evidence type="ECO:0000256" key="7">
    <source>
        <dbReference type="ARBA" id="ARBA00022763"/>
    </source>
</evidence>
<keyword evidence="7" id="KW-0227">DNA damage</keyword>
<evidence type="ECO:0000256" key="8">
    <source>
        <dbReference type="ARBA" id="ARBA00022840"/>
    </source>
</evidence>
<dbReference type="InterPro" id="IPR036599">
    <property type="entry name" value="DNA_ligase_N_sf"/>
</dbReference>
<dbReference type="SUPFAM" id="SSF56091">
    <property type="entry name" value="DNA ligase/mRNA capping enzyme, catalytic domain"/>
    <property type="match status" value="1"/>
</dbReference>
<dbReference type="Gene3D" id="3.30.470.30">
    <property type="entry name" value="DNA ligase/mRNA capping enzyme"/>
    <property type="match status" value="1"/>
</dbReference>
<evidence type="ECO:0000256" key="1">
    <source>
        <dbReference type="ARBA" id="ARBA00012727"/>
    </source>
</evidence>
<keyword evidence="11" id="KW-0131">Cell cycle</keyword>
<dbReference type="GO" id="GO:0006281">
    <property type="term" value="P:DNA repair"/>
    <property type="evidence" value="ECO:0007669"/>
    <property type="project" value="UniProtKB-KW"/>
</dbReference>
<feature type="domain" description="ATP-dependent DNA ligase family profile" evidence="13">
    <location>
        <begin position="303"/>
        <end position="435"/>
    </location>
</feature>
<dbReference type="PROSITE" id="PS50160">
    <property type="entry name" value="DNA_LIGASE_A3"/>
    <property type="match status" value="1"/>
</dbReference>
<dbReference type="PANTHER" id="PTHR45674:SF13">
    <property type="entry name" value="DNA LIGASE-RELATED"/>
    <property type="match status" value="1"/>
</dbReference>
<organism evidence="14 15">
    <name type="scientific">Mariniflexile fucanivorans</name>
    <dbReference type="NCBI Taxonomy" id="264023"/>
    <lineage>
        <taxon>Bacteria</taxon>
        <taxon>Pseudomonadati</taxon>
        <taxon>Bacteroidota</taxon>
        <taxon>Flavobacteriia</taxon>
        <taxon>Flavobacteriales</taxon>
        <taxon>Flavobacteriaceae</taxon>
        <taxon>Mariniflexile</taxon>
    </lineage>
</organism>
<dbReference type="RefSeq" id="WP_132215103.1">
    <property type="nucleotide sequence ID" value="NZ_OX156936.1"/>
</dbReference>
<evidence type="ECO:0000313" key="14">
    <source>
        <dbReference type="EMBL" id="TCL67495.1"/>
    </source>
</evidence>
<dbReference type="PANTHER" id="PTHR45674">
    <property type="entry name" value="DNA LIGASE 1/3 FAMILY MEMBER"/>
    <property type="match status" value="1"/>
</dbReference>
<keyword evidence="15" id="KW-1185">Reference proteome</keyword>
<dbReference type="GO" id="GO:0006310">
    <property type="term" value="P:DNA recombination"/>
    <property type="evidence" value="ECO:0007669"/>
    <property type="project" value="UniProtKB-KW"/>
</dbReference>
<evidence type="ECO:0000256" key="10">
    <source>
        <dbReference type="ARBA" id="ARBA00023204"/>
    </source>
</evidence>
<dbReference type="EMBL" id="SLUP01000002">
    <property type="protein sequence ID" value="TCL67495.1"/>
    <property type="molecule type" value="Genomic_DNA"/>
</dbReference>
<dbReference type="InterPro" id="IPR012340">
    <property type="entry name" value="NA-bd_OB-fold"/>
</dbReference>
<evidence type="ECO:0000259" key="13">
    <source>
        <dbReference type="PROSITE" id="PS50160"/>
    </source>
</evidence>
<proteinExistence type="predicted"/>
<accession>A0A4R1RMJ4</accession>
<keyword evidence="6" id="KW-0547">Nucleotide-binding</keyword>
<comment type="caution">
    <text evidence="14">The sequence shown here is derived from an EMBL/GenBank/DDBJ whole genome shotgun (WGS) entry which is preliminary data.</text>
</comment>
<dbReference type="GO" id="GO:0003677">
    <property type="term" value="F:DNA binding"/>
    <property type="evidence" value="ECO:0007669"/>
    <property type="project" value="InterPro"/>
</dbReference>
<evidence type="ECO:0000256" key="5">
    <source>
        <dbReference type="ARBA" id="ARBA00022723"/>
    </source>
</evidence>
<dbReference type="Pfam" id="PF04679">
    <property type="entry name" value="DNA_ligase_A_C"/>
    <property type="match status" value="1"/>
</dbReference>
<dbReference type="InterPro" id="IPR012309">
    <property type="entry name" value="DNA_ligase_ATP-dep_C"/>
</dbReference>
<evidence type="ECO:0000256" key="6">
    <source>
        <dbReference type="ARBA" id="ARBA00022741"/>
    </source>
</evidence>
<dbReference type="Pfam" id="PF01068">
    <property type="entry name" value="DNA_ligase_A_M"/>
    <property type="match status" value="1"/>
</dbReference>
<dbReference type="InterPro" id="IPR012310">
    <property type="entry name" value="DNA_ligase_ATP-dep_cent"/>
</dbReference>
<dbReference type="SUPFAM" id="SSF117018">
    <property type="entry name" value="ATP-dependent DNA ligase DNA-binding domain"/>
    <property type="match status" value="1"/>
</dbReference>
<reference evidence="14 15" key="1">
    <citation type="submission" date="2019-03" db="EMBL/GenBank/DDBJ databases">
        <title>Genomic Encyclopedia of Type Strains, Phase IV (KMG-IV): sequencing the most valuable type-strain genomes for metagenomic binning, comparative biology and taxonomic classification.</title>
        <authorList>
            <person name="Goeker M."/>
        </authorList>
    </citation>
    <scope>NUCLEOTIDE SEQUENCE [LARGE SCALE GENOMIC DNA]</scope>
    <source>
        <strain evidence="14 15">DSM 18792</strain>
    </source>
</reference>